<accession>A0A0R0F0J5</accession>
<dbReference type="PANTHER" id="PTHR34396">
    <property type="entry name" value="OS03G0264950 PROTEIN-RELATED"/>
    <property type="match status" value="1"/>
</dbReference>
<evidence type="ECO:0000256" key="4">
    <source>
        <dbReference type="PROSITE-ProRule" id="PRU00027"/>
    </source>
</evidence>
<dbReference type="InterPro" id="IPR003656">
    <property type="entry name" value="Znf_BED"/>
</dbReference>
<evidence type="ECO:0000256" key="1">
    <source>
        <dbReference type="ARBA" id="ARBA00022723"/>
    </source>
</evidence>
<organism evidence="7">
    <name type="scientific">Glycine max</name>
    <name type="common">Soybean</name>
    <name type="synonym">Glycine hispida</name>
    <dbReference type="NCBI Taxonomy" id="3847"/>
    <lineage>
        <taxon>Eukaryota</taxon>
        <taxon>Viridiplantae</taxon>
        <taxon>Streptophyta</taxon>
        <taxon>Embryophyta</taxon>
        <taxon>Tracheophyta</taxon>
        <taxon>Spermatophyta</taxon>
        <taxon>Magnoliopsida</taxon>
        <taxon>eudicotyledons</taxon>
        <taxon>Gunneridae</taxon>
        <taxon>Pentapetalae</taxon>
        <taxon>rosids</taxon>
        <taxon>fabids</taxon>
        <taxon>Fabales</taxon>
        <taxon>Fabaceae</taxon>
        <taxon>Papilionoideae</taxon>
        <taxon>50 kb inversion clade</taxon>
        <taxon>NPAAA clade</taxon>
        <taxon>indigoferoid/millettioid clade</taxon>
        <taxon>Phaseoleae</taxon>
        <taxon>Glycine</taxon>
        <taxon>Glycine subgen. Soja</taxon>
    </lineage>
</organism>
<dbReference type="InterPro" id="IPR036236">
    <property type="entry name" value="Znf_C2H2_sf"/>
</dbReference>
<dbReference type="GO" id="GO:0003677">
    <property type="term" value="F:DNA binding"/>
    <property type="evidence" value="ECO:0007669"/>
    <property type="project" value="InterPro"/>
</dbReference>
<name>A0A0R0F0J5_SOYBN</name>
<dbReference type="InterPro" id="IPR053031">
    <property type="entry name" value="Cuticle_assoc_protein"/>
</dbReference>
<dbReference type="AlphaFoldDB" id="A0A0R0F0J5"/>
<proteinExistence type="predicted"/>
<dbReference type="Gramene" id="KRG99501">
    <property type="protein sequence ID" value="KRG99501"/>
    <property type="gene ID" value="GLYMA_18G149900"/>
</dbReference>
<dbReference type="SMART" id="SM00614">
    <property type="entry name" value="ZnF_BED"/>
    <property type="match status" value="1"/>
</dbReference>
<reference evidence="7 8" key="1">
    <citation type="journal article" date="2010" name="Nature">
        <title>Genome sequence of the palaeopolyploid soybean.</title>
        <authorList>
            <person name="Schmutz J."/>
            <person name="Cannon S.B."/>
            <person name="Schlueter J."/>
            <person name="Ma J."/>
            <person name="Mitros T."/>
            <person name="Nelson W."/>
            <person name="Hyten D.L."/>
            <person name="Song Q."/>
            <person name="Thelen J.J."/>
            <person name="Cheng J."/>
            <person name="Xu D."/>
            <person name="Hellsten U."/>
            <person name="May G.D."/>
            <person name="Yu Y."/>
            <person name="Sakurai T."/>
            <person name="Umezawa T."/>
            <person name="Bhattacharyya M.K."/>
            <person name="Sandhu D."/>
            <person name="Valliyodan B."/>
            <person name="Lindquist E."/>
            <person name="Peto M."/>
            <person name="Grant D."/>
            <person name="Shu S."/>
            <person name="Goodstein D."/>
            <person name="Barry K."/>
            <person name="Futrell-Griggs M."/>
            <person name="Abernathy B."/>
            <person name="Du J."/>
            <person name="Tian Z."/>
            <person name="Zhu L."/>
            <person name="Gill N."/>
            <person name="Joshi T."/>
            <person name="Libault M."/>
            <person name="Sethuraman A."/>
            <person name="Zhang X.-C."/>
            <person name="Shinozaki K."/>
            <person name="Nguyen H.T."/>
            <person name="Wing R.A."/>
            <person name="Cregan P."/>
            <person name="Specht J."/>
            <person name="Grimwood J."/>
            <person name="Rokhsar D."/>
            <person name="Stacey G."/>
            <person name="Shoemaker R.C."/>
            <person name="Jackson S.A."/>
        </authorList>
    </citation>
    <scope>NUCLEOTIDE SEQUENCE</scope>
    <source>
        <strain evidence="8">cv. Williams 82</strain>
        <tissue evidence="7">Callus</tissue>
    </source>
</reference>
<evidence type="ECO:0000313" key="8">
    <source>
        <dbReference type="EnsemblPlants" id="KRG99501"/>
    </source>
</evidence>
<reference evidence="8" key="2">
    <citation type="submission" date="2018-02" db="UniProtKB">
        <authorList>
            <consortium name="EnsemblPlants"/>
        </authorList>
    </citation>
    <scope>IDENTIFICATION</scope>
    <source>
        <strain evidence="8">Williams 82</strain>
    </source>
</reference>
<evidence type="ECO:0000259" key="6">
    <source>
        <dbReference type="PROSITE" id="PS50808"/>
    </source>
</evidence>
<sequence length="97" mass="11078">MHQAILVKRYIMSTPMVHDELNEHVPPATNQPNGDKNTNQEEEENVIKIKRKKTSSVWKDFDEVEIVGMGKKAICKYCKVRLSTSGSGDSTSHLRRH</sequence>
<dbReference type="PANTHER" id="PTHR34396:SF22">
    <property type="entry name" value="ZINC FINGER BED DOMAIN-CONTAINING PROTEIN DAYSLEEPER-LIKE"/>
    <property type="match status" value="1"/>
</dbReference>
<dbReference type="PROSITE" id="PS50808">
    <property type="entry name" value="ZF_BED"/>
    <property type="match status" value="1"/>
</dbReference>
<evidence type="ECO:0000313" key="9">
    <source>
        <dbReference type="Proteomes" id="UP000008827"/>
    </source>
</evidence>
<keyword evidence="9" id="KW-1185">Reference proteome</keyword>
<dbReference type="GO" id="GO:0005634">
    <property type="term" value="C:nucleus"/>
    <property type="evidence" value="ECO:0000318"/>
    <property type="project" value="GO_Central"/>
</dbReference>
<dbReference type="GO" id="GO:0008270">
    <property type="term" value="F:zinc ion binding"/>
    <property type="evidence" value="ECO:0007669"/>
    <property type="project" value="UniProtKB-KW"/>
</dbReference>
<dbReference type="EnsemblPlants" id="KRG99501">
    <property type="protein sequence ID" value="KRG99501"/>
    <property type="gene ID" value="GLYMA_18G149900"/>
</dbReference>
<evidence type="ECO:0000256" key="3">
    <source>
        <dbReference type="ARBA" id="ARBA00022833"/>
    </source>
</evidence>
<evidence type="ECO:0000256" key="5">
    <source>
        <dbReference type="SAM" id="MobiDB-lite"/>
    </source>
</evidence>
<protein>
    <recommendedName>
        <fullName evidence="6">BED-type domain-containing protein</fullName>
    </recommendedName>
</protein>
<dbReference type="EMBL" id="CM000851">
    <property type="protein sequence ID" value="KRG99501.1"/>
    <property type="molecule type" value="Genomic_DNA"/>
</dbReference>
<feature type="region of interest" description="Disordered" evidence="5">
    <location>
        <begin position="21"/>
        <end position="43"/>
    </location>
</feature>
<feature type="compositionally biased region" description="Polar residues" evidence="5">
    <location>
        <begin position="28"/>
        <end position="37"/>
    </location>
</feature>
<reference evidence="7" key="3">
    <citation type="submission" date="2018-07" db="EMBL/GenBank/DDBJ databases">
        <title>WGS assembly of Glycine max.</title>
        <authorList>
            <person name="Schmutz J."/>
            <person name="Cannon S."/>
            <person name="Schlueter J."/>
            <person name="Ma J."/>
            <person name="Mitros T."/>
            <person name="Nelson W."/>
            <person name="Hyten D."/>
            <person name="Song Q."/>
            <person name="Thelen J."/>
            <person name="Cheng J."/>
            <person name="Xu D."/>
            <person name="Hellsten U."/>
            <person name="May G."/>
            <person name="Yu Y."/>
            <person name="Sakurai T."/>
            <person name="Umezawa T."/>
            <person name="Bhattacharyya M."/>
            <person name="Sandhu D."/>
            <person name="Valliyodan B."/>
            <person name="Lindquist E."/>
            <person name="Peto M."/>
            <person name="Grant D."/>
            <person name="Shu S."/>
            <person name="Goodstein D."/>
            <person name="Barry K."/>
            <person name="Futrell-Griggs M."/>
            <person name="Abernathy B."/>
            <person name="Du J."/>
            <person name="Tian Z."/>
            <person name="Zhu L."/>
            <person name="Gill N."/>
            <person name="Joshi T."/>
            <person name="Libault M."/>
            <person name="Sethuraman A."/>
            <person name="Zhang X."/>
            <person name="Shinozaki K."/>
            <person name="Nguyen H."/>
            <person name="Wing R."/>
            <person name="Cregan P."/>
            <person name="Specht J."/>
            <person name="Grimwood J."/>
            <person name="Rokhsar D."/>
            <person name="Stacey G."/>
            <person name="Shoemaker R."/>
            <person name="Jackson S."/>
        </authorList>
    </citation>
    <scope>NUCLEOTIDE SEQUENCE</scope>
    <source>
        <tissue evidence="7">Callus</tissue>
    </source>
</reference>
<keyword evidence="2 4" id="KW-0863">Zinc-finger</keyword>
<dbReference type="InParanoid" id="A0A0R0F0J5"/>
<dbReference type="GO" id="GO:0006357">
    <property type="term" value="P:regulation of transcription by RNA polymerase II"/>
    <property type="evidence" value="ECO:0000318"/>
    <property type="project" value="GO_Central"/>
</dbReference>
<keyword evidence="3" id="KW-0862">Zinc</keyword>
<dbReference type="SUPFAM" id="SSF57667">
    <property type="entry name" value="beta-beta-alpha zinc fingers"/>
    <property type="match status" value="1"/>
</dbReference>
<keyword evidence="1" id="KW-0479">Metal-binding</keyword>
<evidence type="ECO:0000256" key="2">
    <source>
        <dbReference type="ARBA" id="ARBA00022771"/>
    </source>
</evidence>
<feature type="domain" description="BED-type" evidence="6">
    <location>
        <begin position="52"/>
        <end position="97"/>
    </location>
</feature>
<gene>
    <name evidence="7" type="ORF">GLYMA_18G149900</name>
</gene>
<evidence type="ECO:0000313" key="7">
    <source>
        <dbReference type="EMBL" id="KRG99501.1"/>
    </source>
</evidence>
<dbReference type="OMA" id="HDELNEH"/>
<dbReference type="Proteomes" id="UP000008827">
    <property type="component" value="Chromosome 18"/>
</dbReference>
<dbReference type="Pfam" id="PF02892">
    <property type="entry name" value="zf-BED"/>
    <property type="match status" value="1"/>
</dbReference>